<dbReference type="AlphaFoldDB" id="D5ABI4"/>
<reference evidence="2" key="1">
    <citation type="submission" date="2010-04" db="EMBL/GenBank/DDBJ databases">
        <authorList>
            <person name="Reid K.E."/>
            <person name="Liao N."/>
            <person name="Chan S."/>
            <person name="Docking R."/>
            <person name="Taylor G."/>
            <person name="Moore R."/>
            <person name="Mayo M."/>
            <person name="Munro S."/>
            <person name="King J."/>
            <person name="Yanchuk A."/>
            <person name="Holt R."/>
            <person name="Jones S."/>
            <person name="Marra M."/>
            <person name="Ritland C.E."/>
            <person name="Ritland K."/>
            <person name="Bohlmann J."/>
        </authorList>
    </citation>
    <scope>NUCLEOTIDE SEQUENCE</scope>
    <source>
        <tissue evidence="2">Bud</tissue>
    </source>
</reference>
<proteinExistence type="evidence at transcript level"/>
<dbReference type="EMBL" id="BT123590">
    <property type="protein sequence ID" value="ADE76903.1"/>
    <property type="molecule type" value="mRNA"/>
</dbReference>
<evidence type="ECO:0000313" key="2">
    <source>
        <dbReference type="EMBL" id="ADE76903.1"/>
    </source>
</evidence>
<name>D5ABI4_PICSI</name>
<evidence type="ECO:0000256" key="1">
    <source>
        <dbReference type="SAM" id="MobiDB-lite"/>
    </source>
</evidence>
<feature type="region of interest" description="Disordered" evidence="1">
    <location>
        <begin position="1"/>
        <end position="37"/>
    </location>
</feature>
<accession>D5ABI4</accession>
<sequence length="50" mass="5440">MEEPRAVISPSLVSTTSHAPREEGEPNGPSRDGNKSHLRILIEEIVCNGE</sequence>
<organism evidence="2">
    <name type="scientific">Picea sitchensis</name>
    <name type="common">Sitka spruce</name>
    <name type="synonym">Pinus sitchensis</name>
    <dbReference type="NCBI Taxonomy" id="3332"/>
    <lineage>
        <taxon>Eukaryota</taxon>
        <taxon>Viridiplantae</taxon>
        <taxon>Streptophyta</taxon>
        <taxon>Embryophyta</taxon>
        <taxon>Tracheophyta</taxon>
        <taxon>Spermatophyta</taxon>
        <taxon>Pinopsida</taxon>
        <taxon>Pinidae</taxon>
        <taxon>Conifers I</taxon>
        <taxon>Pinales</taxon>
        <taxon>Pinaceae</taxon>
        <taxon>Picea</taxon>
    </lineage>
</organism>
<protein>
    <submittedName>
        <fullName evidence="2">Uncharacterized protein</fullName>
    </submittedName>
</protein>